<evidence type="ECO:0000313" key="9">
    <source>
        <dbReference type="Proteomes" id="UP000275408"/>
    </source>
</evidence>
<dbReference type="PANTHER" id="PTHR19277">
    <property type="entry name" value="PENTRAXIN"/>
    <property type="match status" value="1"/>
</dbReference>
<gene>
    <name evidence="8" type="ORF">pdam_00011323</name>
</gene>
<dbReference type="OrthoDB" id="10009351at2759"/>
<dbReference type="EMBL" id="RCHS01001562">
    <property type="protein sequence ID" value="RMX52833.1"/>
    <property type="molecule type" value="Genomic_DNA"/>
</dbReference>
<dbReference type="PANTHER" id="PTHR19277:SF125">
    <property type="entry name" value="B6"/>
    <property type="match status" value="1"/>
</dbReference>
<keyword evidence="2" id="KW-0479">Metal-binding</keyword>
<dbReference type="AlphaFoldDB" id="A0A3M6UGR1"/>
<accession>A0A3M6UGR1</accession>
<dbReference type="STRING" id="46731.A0A3M6UGR1"/>
<protein>
    <recommendedName>
        <fullName evidence="7">Pentraxin (PTX) domain-containing protein</fullName>
    </recommendedName>
</protein>
<dbReference type="SMART" id="SM00159">
    <property type="entry name" value="PTX"/>
    <property type="match status" value="1"/>
</dbReference>
<organism evidence="8 9">
    <name type="scientific">Pocillopora damicornis</name>
    <name type="common">Cauliflower coral</name>
    <name type="synonym">Millepora damicornis</name>
    <dbReference type="NCBI Taxonomy" id="46731"/>
    <lineage>
        <taxon>Eukaryota</taxon>
        <taxon>Metazoa</taxon>
        <taxon>Cnidaria</taxon>
        <taxon>Anthozoa</taxon>
        <taxon>Hexacorallia</taxon>
        <taxon>Scleractinia</taxon>
        <taxon>Astrocoeniina</taxon>
        <taxon>Pocilloporidae</taxon>
        <taxon>Pocillopora</taxon>
    </lineage>
</organism>
<dbReference type="InterPro" id="IPR001759">
    <property type="entry name" value="PTX_dom"/>
</dbReference>
<feature type="non-terminal residue" evidence="8">
    <location>
        <position position="220"/>
    </location>
</feature>
<sequence>HDFSLEFPSRQKSKSAYSTVKINGDKDIDALTICLWLKPSLGSDLGLLRYFDEAGSDVYFALRLGSVGQIWLSIHGEDRELDIMPQIQNGEWHGLCVTWNKDDGHFLIYYDGRLIRSESDFKSGKSFSSKNTFTLGIGAEEKFNYTGMLGHVNIWPRILEHPLLSVLSSKCGVERGGLVSWPQFQKDLRGVNLGESCSSNEVRITHEVKHWKLNGEDQDL</sequence>
<comment type="caution">
    <text evidence="6">Lacks conserved residue(s) required for the propagation of feature annotation.</text>
</comment>
<evidence type="ECO:0000256" key="3">
    <source>
        <dbReference type="ARBA" id="ARBA00022837"/>
    </source>
</evidence>
<dbReference type="Pfam" id="PF13385">
    <property type="entry name" value="Laminin_G_3"/>
    <property type="match status" value="1"/>
</dbReference>
<feature type="domain" description="Pentraxin (PTX)" evidence="7">
    <location>
        <begin position="1"/>
        <end position="199"/>
    </location>
</feature>
<evidence type="ECO:0000256" key="5">
    <source>
        <dbReference type="ARBA" id="ARBA00023180"/>
    </source>
</evidence>
<proteinExistence type="predicted"/>
<evidence type="ECO:0000256" key="1">
    <source>
        <dbReference type="ARBA" id="ARBA00001913"/>
    </source>
</evidence>
<dbReference type="SUPFAM" id="SSF49899">
    <property type="entry name" value="Concanavalin A-like lectins/glucanases"/>
    <property type="match status" value="1"/>
</dbReference>
<dbReference type="GO" id="GO:0046872">
    <property type="term" value="F:metal ion binding"/>
    <property type="evidence" value="ECO:0007669"/>
    <property type="project" value="UniProtKB-KW"/>
</dbReference>
<keyword evidence="3" id="KW-0106">Calcium</keyword>
<dbReference type="Gene3D" id="2.60.120.200">
    <property type="match status" value="1"/>
</dbReference>
<keyword evidence="4" id="KW-1015">Disulfide bond</keyword>
<dbReference type="Proteomes" id="UP000275408">
    <property type="component" value="Unassembled WGS sequence"/>
</dbReference>
<comment type="cofactor">
    <cofactor evidence="1">
        <name>Ca(2+)</name>
        <dbReference type="ChEBI" id="CHEBI:29108"/>
    </cofactor>
</comment>
<evidence type="ECO:0000256" key="6">
    <source>
        <dbReference type="PROSITE-ProRule" id="PRU01172"/>
    </source>
</evidence>
<name>A0A3M6UGR1_POCDA</name>
<dbReference type="InterPro" id="IPR013320">
    <property type="entry name" value="ConA-like_dom_sf"/>
</dbReference>
<evidence type="ECO:0000256" key="4">
    <source>
        <dbReference type="ARBA" id="ARBA00023157"/>
    </source>
</evidence>
<keyword evidence="5" id="KW-0325">Glycoprotein</keyword>
<evidence type="ECO:0000256" key="2">
    <source>
        <dbReference type="ARBA" id="ARBA00022723"/>
    </source>
</evidence>
<reference evidence="8 9" key="1">
    <citation type="journal article" date="2018" name="Sci. Rep.">
        <title>Comparative analysis of the Pocillopora damicornis genome highlights role of immune system in coral evolution.</title>
        <authorList>
            <person name="Cunning R."/>
            <person name="Bay R.A."/>
            <person name="Gillette P."/>
            <person name="Baker A.C."/>
            <person name="Traylor-Knowles N."/>
        </authorList>
    </citation>
    <scope>NUCLEOTIDE SEQUENCE [LARGE SCALE GENOMIC DNA]</scope>
    <source>
        <strain evidence="8">RSMAS</strain>
        <tissue evidence="8">Whole animal</tissue>
    </source>
</reference>
<feature type="non-terminal residue" evidence="8">
    <location>
        <position position="1"/>
    </location>
</feature>
<dbReference type="InterPro" id="IPR051360">
    <property type="entry name" value="Neuronal_Pentraxin_Related"/>
</dbReference>
<keyword evidence="9" id="KW-1185">Reference proteome</keyword>
<evidence type="ECO:0000259" key="7">
    <source>
        <dbReference type="PROSITE" id="PS51828"/>
    </source>
</evidence>
<comment type="caution">
    <text evidence="8">The sequence shown here is derived from an EMBL/GenBank/DDBJ whole genome shotgun (WGS) entry which is preliminary data.</text>
</comment>
<evidence type="ECO:0000313" key="8">
    <source>
        <dbReference type="EMBL" id="RMX52833.1"/>
    </source>
</evidence>
<dbReference type="PROSITE" id="PS51828">
    <property type="entry name" value="PTX_2"/>
    <property type="match status" value="1"/>
</dbReference>